<evidence type="ECO:0000313" key="2">
    <source>
        <dbReference type="Proteomes" id="UP000680865"/>
    </source>
</evidence>
<proteinExistence type="predicted"/>
<sequence length="81" mass="9103">MTIAEQMVRAGDVVLVGRAASVQFAGPAGFAFRVVDVDSRPTYDGWVWLDGYQLDRTGRPVLRRKIFVREAGLRRPRPRTA</sequence>
<comment type="caution">
    <text evidence="1">The sequence shown here is derived from an EMBL/GenBank/DDBJ whole genome shotgun (WGS) entry which is preliminary data.</text>
</comment>
<reference evidence="1" key="1">
    <citation type="submission" date="2021-03" db="EMBL/GenBank/DDBJ databases">
        <title>Whole genome shotgun sequence of Actinoplanes consettensis NBRC 14913.</title>
        <authorList>
            <person name="Komaki H."/>
            <person name="Tamura T."/>
        </authorList>
    </citation>
    <scope>NUCLEOTIDE SEQUENCE</scope>
    <source>
        <strain evidence="1">NBRC 14913</strain>
    </source>
</reference>
<dbReference type="AlphaFoldDB" id="A0A919W4I6"/>
<gene>
    <name evidence="1" type="ORF">Aco04nite_65260</name>
</gene>
<organism evidence="1 2">
    <name type="scientific">Winogradskya consettensis</name>
    <dbReference type="NCBI Taxonomy" id="113560"/>
    <lineage>
        <taxon>Bacteria</taxon>
        <taxon>Bacillati</taxon>
        <taxon>Actinomycetota</taxon>
        <taxon>Actinomycetes</taxon>
        <taxon>Micromonosporales</taxon>
        <taxon>Micromonosporaceae</taxon>
        <taxon>Winogradskya</taxon>
    </lineage>
</organism>
<dbReference type="Proteomes" id="UP000680865">
    <property type="component" value="Unassembled WGS sequence"/>
</dbReference>
<protein>
    <submittedName>
        <fullName evidence="1">Uncharacterized protein</fullName>
    </submittedName>
</protein>
<keyword evidence="2" id="KW-1185">Reference proteome</keyword>
<evidence type="ECO:0000313" key="1">
    <source>
        <dbReference type="EMBL" id="GIM79393.1"/>
    </source>
</evidence>
<accession>A0A919W4I6</accession>
<dbReference type="EMBL" id="BOQP01000039">
    <property type="protein sequence ID" value="GIM79393.1"/>
    <property type="molecule type" value="Genomic_DNA"/>
</dbReference>
<name>A0A919W4I6_9ACTN</name>